<feature type="compositionally biased region" description="Acidic residues" evidence="1">
    <location>
        <begin position="111"/>
        <end position="132"/>
    </location>
</feature>
<proteinExistence type="predicted"/>
<feature type="compositionally biased region" description="Basic and acidic residues" evidence="1">
    <location>
        <begin position="28"/>
        <end position="41"/>
    </location>
</feature>
<feature type="compositionally biased region" description="Acidic residues" evidence="1">
    <location>
        <begin position="148"/>
        <end position="161"/>
    </location>
</feature>
<evidence type="ECO:0000256" key="1">
    <source>
        <dbReference type="SAM" id="MobiDB-lite"/>
    </source>
</evidence>
<accession>A0ABQ9V916</accession>
<dbReference type="EMBL" id="JASSZA010000007">
    <property type="protein sequence ID" value="KAK2105570.1"/>
    <property type="molecule type" value="Genomic_DNA"/>
</dbReference>
<name>A0ABQ9V916_SAGOE</name>
<keyword evidence="3" id="KW-1185">Reference proteome</keyword>
<evidence type="ECO:0000313" key="2">
    <source>
        <dbReference type="EMBL" id="KAK2105570.1"/>
    </source>
</evidence>
<sequence length="161" mass="17606">MVLGFPDGALPKLEDLNFPEVKRRKVADRKDEDRKEFKDLFDLNSSEDEDMEDFSERGGTLEVLPGQNGRLFWTSRATGPLTPTLQGSPASGAAGASLWILGPLRNRQGVEEEEEDGEEEDSSSSEDGDPDAEAGLAPGELQQLAQGPEDELEDLQLSEED</sequence>
<feature type="compositionally biased region" description="Polar residues" evidence="1">
    <location>
        <begin position="75"/>
        <end position="86"/>
    </location>
</feature>
<feature type="region of interest" description="Disordered" evidence="1">
    <location>
        <begin position="74"/>
        <end position="161"/>
    </location>
</feature>
<feature type="compositionally biased region" description="Low complexity" evidence="1">
    <location>
        <begin position="87"/>
        <end position="97"/>
    </location>
</feature>
<protein>
    <submittedName>
        <fullName evidence="2">Nucleolar complex protein 2</fullName>
    </submittedName>
</protein>
<reference evidence="2 3" key="1">
    <citation type="submission" date="2023-05" db="EMBL/GenBank/DDBJ databases">
        <title>B98-5 Cell Line De Novo Hybrid Assembly: An Optical Mapping Approach.</title>
        <authorList>
            <person name="Kananen K."/>
            <person name="Auerbach J.A."/>
            <person name="Kautto E."/>
            <person name="Blachly J.S."/>
        </authorList>
    </citation>
    <scope>NUCLEOTIDE SEQUENCE [LARGE SCALE GENOMIC DNA]</scope>
    <source>
        <strain evidence="2">B95-8</strain>
        <tissue evidence="2">Cell line</tissue>
    </source>
</reference>
<organism evidence="2 3">
    <name type="scientific">Saguinus oedipus</name>
    <name type="common">Cotton-top tamarin</name>
    <name type="synonym">Oedipomidas oedipus</name>
    <dbReference type="NCBI Taxonomy" id="9490"/>
    <lineage>
        <taxon>Eukaryota</taxon>
        <taxon>Metazoa</taxon>
        <taxon>Chordata</taxon>
        <taxon>Craniata</taxon>
        <taxon>Vertebrata</taxon>
        <taxon>Euteleostomi</taxon>
        <taxon>Mammalia</taxon>
        <taxon>Eutheria</taxon>
        <taxon>Euarchontoglires</taxon>
        <taxon>Primates</taxon>
        <taxon>Haplorrhini</taxon>
        <taxon>Platyrrhini</taxon>
        <taxon>Cebidae</taxon>
        <taxon>Callitrichinae</taxon>
        <taxon>Saguinus</taxon>
    </lineage>
</organism>
<gene>
    <name evidence="2" type="primary">NOC2L_1</name>
    <name evidence="2" type="ORF">P7K49_015084</name>
</gene>
<comment type="caution">
    <text evidence="2">The sequence shown here is derived from an EMBL/GenBank/DDBJ whole genome shotgun (WGS) entry which is preliminary data.</text>
</comment>
<dbReference type="Proteomes" id="UP001266305">
    <property type="component" value="Unassembled WGS sequence"/>
</dbReference>
<feature type="region of interest" description="Disordered" evidence="1">
    <location>
        <begin position="25"/>
        <end position="62"/>
    </location>
</feature>
<evidence type="ECO:0000313" key="3">
    <source>
        <dbReference type="Proteomes" id="UP001266305"/>
    </source>
</evidence>